<name>A0A1K1LSS4_RUMFL</name>
<proteinExistence type="predicted"/>
<organism evidence="1 2">
    <name type="scientific">Ruminococcus flavefaciens</name>
    <dbReference type="NCBI Taxonomy" id="1265"/>
    <lineage>
        <taxon>Bacteria</taxon>
        <taxon>Bacillati</taxon>
        <taxon>Bacillota</taxon>
        <taxon>Clostridia</taxon>
        <taxon>Eubacteriales</taxon>
        <taxon>Oscillospiraceae</taxon>
        <taxon>Ruminococcus</taxon>
    </lineage>
</organism>
<dbReference type="AlphaFoldDB" id="A0A1K1LSS4"/>
<evidence type="ECO:0000313" key="2">
    <source>
        <dbReference type="Proteomes" id="UP000183461"/>
    </source>
</evidence>
<protein>
    <submittedName>
        <fullName evidence="1">Uncharacterized protein</fullName>
    </submittedName>
</protein>
<dbReference type="RefSeq" id="WP_072299118.1">
    <property type="nucleotide sequence ID" value="NZ_FPIP01000001.1"/>
</dbReference>
<gene>
    <name evidence="1" type="ORF">SAMN02910280_0727</name>
</gene>
<dbReference type="Proteomes" id="UP000183461">
    <property type="component" value="Unassembled WGS sequence"/>
</dbReference>
<reference evidence="1 2" key="1">
    <citation type="submission" date="2016-11" db="EMBL/GenBank/DDBJ databases">
        <authorList>
            <person name="Jaros S."/>
            <person name="Januszkiewicz K."/>
            <person name="Wedrychowicz H."/>
        </authorList>
    </citation>
    <scope>NUCLEOTIDE SEQUENCE [LARGE SCALE GENOMIC DNA]</scope>
    <source>
        <strain evidence="1 2">YL228</strain>
    </source>
</reference>
<accession>A0A1K1LSS4</accession>
<evidence type="ECO:0000313" key="1">
    <source>
        <dbReference type="EMBL" id="SFW13981.1"/>
    </source>
</evidence>
<dbReference type="EMBL" id="FPIP01000001">
    <property type="protein sequence ID" value="SFW13981.1"/>
    <property type="molecule type" value="Genomic_DNA"/>
</dbReference>
<sequence>MSYLISDKYKEWEQLCEQRFRKLKQNEEKLNSFFIDLYDIADELDPQVNDSDITVRRAELQREIKSLISYAVGCIFGRYSLDREGLCFAGGKWDSSAYKTIIPCLDNVMPVNDMESGLTAAVIDFIEKVYGSDTLEENLDFVAEALGKGSDSRKTIHDYLQKSFFADHSKIYKNRPIYWQFTSGRKGAFRAVMYIHRYDESLLSVLEKKYALPYHAKLKDELHKLSEEYVAAKGSEKTKLRRDISRMQILLLEMEGFLHKLHEMAESRIKLDLDDGIKANYEKLKDILI</sequence>